<dbReference type="Proteomes" id="UP001142393">
    <property type="component" value="Unassembled WGS sequence"/>
</dbReference>
<dbReference type="AlphaFoldDB" id="A0A9W8NWA3"/>
<comment type="caution">
    <text evidence="2">The sequence shown here is derived from an EMBL/GenBank/DDBJ whole genome shotgun (WGS) entry which is preliminary data.</text>
</comment>
<name>A0A9W8NWA3_9AGAR</name>
<feature type="transmembrane region" description="Helical" evidence="1">
    <location>
        <begin position="126"/>
        <end position="148"/>
    </location>
</feature>
<reference evidence="2 3" key="1">
    <citation type="journal article" date="2023" name="Proc. Natl. Acad. Sci. U.S.A.">
        <title>A global phylogenomic analysis of the shiitake genus Lentinula.</title>
        <authorList>
            <person name="Sierra-Patev S."/>
            <person name="Min B."/>
            <person name="Naranjo-Ortiz M."/>
            <person name="Looney B."/>
            <person name="Konkel Z."/>
            <person name="Slot J.C."/>
            <person name="Sakamoto Y."/>
            <person name="Steenwyk J.L."/>
            <person name="Rokas A."/>
            <person name="Carro J."/>
            <person name="Camarero S."/>
            <person name="Ferreira P."/>
            <person name="Molpeceres G."/>
            <person name="Ruiz-Duenas F.J."/>
            <person name="Serrano A."/>
            <person name="Henrissat B."/>
            <person name="Drula E."/>
            <person name="Hughes K.W."/>
            <person name="Mata J.L."/>
            <person name="Ishikawa N.K."/>
            <person name="Vargas-Isla R."/>
            <person name="Ushijima S."/>
            <person name="Smith C.A."/>
            <person name="Donoghue J."/>
            <person name="Ahrendt S."/>
            <person name="Andreopoulos W."/>
            <person name="He G."/>
            <person name="LaButti K."/>
            <person name="Lipzen A."/>
            <person name="Ng V."/>
            <person name="Riley R."/>
            <person name="Sandor L."/>
            <person name="Barry K."/>
            <person name="Martinez A.T."/>
            <person name="Xiao Y."/>
            <person name="Gibbons J.G."/>
            <person name="Terashima K."/>
            <person name="Grigoriev I.V."/>
            <person name="Hibbett D."/>
        </authorList>
    </citation>
    <scope>NUCLEOTIDE SEQUENCE [LARGE SCALE GENOMIC DNA]</scope>
    <source>
        <strain evidence="2 3">TFB7810</strain>
    </source>
</reference>
<dbReference type="EMBL" id="JANVFU010000011">
    <property type="protein sequence ID" value="KAJ3741953.1"/>
    <property type="molecule type" value="Genomic_DNA"/>
</dbReference>
<keyword evidence="1" id="KW-0812">Transmembrane</keyword>
<evidence type="ECO:0000313" key="3">
    <source>
        <dbReference type="Proteomes" id="UP001142393"/>
    </source>
</evidence>
<evidence type="ECO:0000256" key="1">
    <source>
        <dbReference type="SAM" id="Phobius"/>
    </source>
</evidence>
<keyword evidence="1" id="KW-1133">Transmembrane helix</keyword>
<gene>
    <name evidence="2" type="ORF">DFH05DRAFT_266509</name>
</gene>
<organism evidence="2 3">
    <name type="scientific">Lentinula detonsa</name>
    <dbReference type="NCBI Taxonomy" id="2804962"/>
    <lineage>
        <taxon>Eukaryota</taxon>
        <taxon>Fungi</taxon>
        <taxon>Dikarya</taxon>
        <taxon>Basidiomycota</taxon>
        <taxon>Agaricomycotina</taxon>
        <taxon>Agaricomycetes</taxon>
        <taxon>Agaricomycetidae</taxon>
        <taxon>Agaricales</taxon>
        <taxon>Marasmiineae</taxon>
        <taxon>Omphalotaceae</taxon>
        <taxon>Lentinula</taxon>
    </lineage>
</organism>
<keyword evidence="3" id="KW-1185">Reference proteome</keyword>
<accession>A0A9W8NWA3</accession>
<sequence length="151" mass="16759">MDIKGSRTEKHTCRTYLTGDDADLAVLWFWHKLDVVVHSVFTLAVSSAPNFASFYYREAGYGVLAAFQSACSHLVNPGSRTTSFVSGSGPLTVLGVNQGQAHVRNRDSAFLRSNTAKTRLGILPHFFRLFFTALVCFQTHLLFSAQMYGFL</sequence>
<proteinExistence type="predicted"/>
<evidence type="ECO:0000313" key="2">
    <source>
        <dbReference type="EMBL" id="KAJ3741953.1"/>
    </source>
</evidence>
<keyword evidence="1" id="KW-0472">Membrane</keyword>
<protein>
    <submittedName>
        <fullName evidence="2">Uncharacterized protein</fullName>
    </submittedName>
</protein>